<dbReference type="GO" id="GO:0120147">
    <property type="term" value="F:formylglycine-generating oxidase activity"/>
    <property type="evidence" value="ECO:0007669"/>
    <property type="project" value="TreeGrafter"/>
</dbReference>
<gene>
    <name evidence="2" type="ORF">PX52LOC_06676</name>
</gene>
<dbReference type="Proteomes" id="UP000324974">
    <property type="component" value="Chromosome"/>
</dbReference>
<protein>
    <submittedName>
        <fullName evidence="2">DNA recombination protein RecF</fullName>
    </submittedName>
</protein>
<dbReference type="InterPro" id="IPR005532">
    <property type="entry name" value="SUMF_dom"/>
</dbReference>
<accession>A0A5C1AKY5</accession>
<dbReference type="InterPro" id="IPR042095">
    <property type="entry name" value="SUMF_sf"/>
</dbReference>
<evidence type="ECO:0000259" key="1">
    <source>
        <dbReference type="Pfam" id="PF03781"/>
    </source>
</evidence>
<reference evidence="3" key="1">
    <citation type="submission" date="2019-08" db="EMBL/GenBank/DDBJ databases">
        <title>Limnoglobus roseus gen. nov., sp. nov., a novel freshwater planctomycete with a giant genome from the family Gemmataceae.</title>
        <authorList>
            <person name="Kulichevskaya I.S."/>
            <person name="Naumoff D.G."/>
            <person name="Miroshnikov K."/>
            <person name="Ivanova A."/>
            <person name="Philippov D.A."/>
            <person name="Hakobyan A."/>
            <person name="Rijpstra I.C."/>
            <person name="Sinninghe Damste J.S."/>
            <person name="Liesack W."/>
            <person name="Dedysh S.N."/>
        </authorList>
    </citation>
    <scope>NUCLEOTIDE SEQUENCE [LARGE SCALE GENOMIC DNA]</scope>
    <source>
        <strain evidence="3">PX52</strain>
    </source>
</reference>
<dbReference type="InterPro" id="IPR016187">
    <property type="entry name" value="CTDL_fold"/>
</dbReference>
<organism evidence="2 3">
    <name type="scientific">Limnoglobus roseus</name>
    <dbReference type="NCBI Taxonomy" id="2598579"/>
    <lineage>
        <taxon>Bacteria</taxon>
        <taxon>Pseudomonadati</taxon>
        <taxon>Planctomycetota</taxon>
        <taxon>Planctomycetia</taxon>
        <taxon>Gemmatales</taxon>
        <taxon>Gemmataceae</taxon>
        <taxon>Limnoglobus</taxon>
    </lineage>
</organism>
<evidence type="ECO:0000313" key="2">
    <source>
        <dbReference type="EMBL" id="QEL19600.1"/>
    </source>
</evidence>
<dbReference type="InterPro" id="IPR051043">
    <property type="entry name" value="Sulfatase_Mod_Factor_Kinase"/>
</dbReference>
<dbReference type="EMBL" id="CP042425">
    <property type="protein sequence ID" value="QEL19600.1"/>
    <property type="molecule type" value="Genomic_DNA"/>
</dbReference>
<dbReference type="AlphaFoldDB" id="A0A5C1AKY5"/>
<dbReference type="KEGG" id="lrs:PX52LOC_06676"/>
<keyword evidence="3" id="KW-1185">Reference proteome</keyword>
<name>A0A5C1AKY5_9BACT</name>
<dbReference type="Pfam" id="PF03781">
    <property type="entry name" value="FGE-sulfatase"/>
    <property type="match status" value="1"/>
</dbReference>
<proteinExistence type="predicted"/>
<dbReference type="PANTHER" id="PTHR23150:SF19">
    <property type="entry name" value="FORMYLGLYCINE-GENERATING ENZYME"/>
    <property type="match status" value="1"/>
</dbReference>
<dbReference type="PANTHER" id="PTHR23150">
    <property type="entry name" value="SULFATASE MODIFYING FACTOR 1, 2"/>
    <property type="match status" value="1"/>
</dbReference>
<dbReference type="SUPFAM" id="SSF56436">
    <property type="entry name" value="C-type lectin-like"/>
    <property type="match status" value="1"/>
</dbReference>
<dbReference type="Gene3D" id="3.90.1580.10">
    <property type="entry name" value="paralog of FGE (formylglycine-generating enzyme)"/>
    <property type="match status" value="1"/>
</dbReference>
<sequence>MAFCKWLSGETGRPCRLPAESEWEFAYHGGRYGTWSHGDDPEPLTQFTVFGVDVPAAVGSREPNGFGLFDMQGNAAERCAVENLWADDPHRPTNLGGAIYPVRGGRFNEIPFGAGGAWPDAYRCARRTWENQTSLSAGFRVLLEIPG</sequence>
<dbReference type="OrthoDB" id="9812426at2"/>
<evidence type="ECO:0000313" key="3">
    <source>
        <dbReference type="Proteomes" id="UP000324974"/>
    </source>
</evidence>
<feature type="domain" description="Sulfatase-modifying factor enzyme-like" evidence="1">
    <location>
        <begin position="1"/>
        <end position="141"/>
    </location>
</feature>